<dbReference type="KEGG" id="rox:BV494_19415"/>
<dbReference type="InterPro" id="IPR010657">
    <property type="entry name" value="ImpA_N"/>
</dbReference>
<evidence type="ECO:0000259" key="4">
    <source>
        <dbReference type="Pfam" id="PF12486"/>
    </source>
</evidence>
<proteinExistence type="predicted"/>
<dbReference type="PANTHER" id="PTHR37024">
    <property type="entry name" value="TYPE VI SECRETION SYSTEM DUF2094 AND IMPA-RELATED DOMAIN PROTEIN"/>
    <property type="match status" value="1"/>
</dbReference>
<feature type="domain" description="ImpA C-terminal" evidence="4">
    <location>
        <begin position="290"/>
        <end position="433"/>
    </location>
</feature>
<evidence type="ECO:0008006" key="7">
    <source>
        <dbReference type="Google" id="ProtNLM"/>
    </source>
</evidence>
<keyword evidence="2" id="KW-1133">Transmembrane helix</keyword>
<evidence type="ECO:0000256" key="1">
    <source>
        <dbReference type="SAM" id="Coils"/>
    </source>
</evidence>
<accession>A0A2L1UVQ5</accession>
<feature type="domain" description="ImpA N-terminal" evidence="3">
    <location>
        <begin position="10"/>
        <end position="111"/>
    </location>
</feature>
<dbReference type="Proteomes" id="UP000239197">
    <property type="component" value="Chromosome"/>
</dbReference>
<dbReference type="EMBL" id="CP019062">
    <property type="protein sequence ID" value="AVF36954.1"/>
    <property type="molecule type" value="Genomic_DNA"/>
</dbReference>
<keyword evidence="1" id="KW-0175">Coiled coil</keyword>
<keyword evidence="6" id="KW-1185">Reference proteome</keyword>
<reference evidence="6" key="1">
    <citation type="submission" date="2017-01" db="EMBL/GenBank/DDBJ databases">
        <title>Genome sequence of Rouxiella sp. ERMR1:05.</title>
        <authorList>
            <person name="Kumar R."/>
            <person name="Singh D."/>
            <person name="Kumar S."/>
        </authorList>
    </citation>
    <scope>NUCLEOTIDE SEQUENCE [LARGE SCALE GENOMIC DNA]</scope>
    <source>
        <strain evidence="6">ERMR1:05</strain>
    </source>
</reference>
<sequence length="453" mass="51380">MSDDTHIIKIGDDPRFLPEFSAIREEINKSNHPSQPEVNWRLIESLALTLFKSNGVDLHTATYYTLARTKINGLAGFCEGCELLAGLITAEWANFWPQNHQARTDMLEWFNTRIGNILRKNPSLALGDIPLLYRTEHTLQLICDKLQQVELRRIPRVENLLYFMQNIRKRREAEQQEQSAQAHHYVSPTLVYMPEPATYSEPVYSPLPGMEPAHQAPKVEVHFTGSGNKKSTARMPATCGFLAGIACTAIVFGGLWWWLVMPMQQQIALVNDTPQGGAALWLTSPELNVYPQRLNLLLNASPLQALETGEHLTKTAASVWPENEVQQQATARWRNTLKLRADNSPELRGYLQVQQDLHEFAALLLQREKSKEGVTLSYLKTVAYQAETLLNQETPVEALLTQLEDAKKQNKNTQTLEKQVNERLDALSSRYLLIRNFGFPDNNSLTNTSNTHD</sequence>
<organism evidence="5 6">
    <name type="scientific">Rahnella sikkimica</name>
    <dbReference type="NCBI Taxonomy" id="1805933"/>
    <lineage>
        <taxon>Bacteria</taxon>
        <taxon>Pseudomonadati</taxon>
        <taxon>Pseudomonadota</taxon>
        <taxon>Gammaproteobacteria</taxon>
        <taxon>Enterobacterales</taxon>
        <taxon>Yersiniaceae</taxon>
        <taxon>Rahnella</taxon>
    </lineage>
</organism>
<keyword evidence="2" id="KW-0812">Transmembrane</keyword>
<evidence type="ECO:0000256" key="2">
    <source>
        <dbReference type="SAM" id="Phobius"/>
    </source>
</evidence>
<evidence type="ECO:0000313" key="5">
    <source>
        <dbReference type="EMBL" id="AVF36954.1"/>
    </source>
</evidence>
<dbReference type="RefSeq" id="WP_104924316.1">
    <property type="nucleotide sequence ID" value="NZ_CP019062.1"/>
</dbReference>
<gene>
    <name evidence="5" type="ORF">BV494_19415</name>
</gene>
<feature type="transmembrane region" description="Helical" evidence="2">
    <location>
        <begin position="239"/>
        <end position="259"/>
    </location>
</feature>
<keyword evidence="2" id="KW-0472">Membrane</keyword>
<protein>
    <recommendedName>
        <fullName evidence="7">ImpA domain-containing protein</fullName>
    </recommendedName>
</protein>
<feature type="coiled-coil region" evidence="1">
    <location>
        <begin position="396"/>
        <end position="423"/>
    </location>
</feature>
<dbReference type="Pfam" id="PF06812">
    <property type="entry name" value="ImpA_N"/>
    <property type="match status" value="1"/>
</dbReference>
<evidence type="ECO:0000259" key="3">
    <source>
        <dbReference type="Pfam" id="PF06812"/>
    </source>
</evidence>
<dbReference type="InterPro" id="IPR021069">
    <property type="entry name" value="ImpA_C"/>
</dbReference>
<dbReference type="PANTHER" id="PTHR37024:SF5">
    <property type="entry name" value="IMPA N-TERMINAL DOMAIN-CONTAINING PROTEIN"/>
    <property type="match status" value="1"/>
</dbReference>
<evidence type="ECO:0000313" key="6">
    <source>
        <dbReference type="Proteomes" id="UP000239197"/>
    </source>
</evidence>
<name>A0A2L1UVQ5_9GAMM</name>
<dbReference type="OrthoDB" id="5579595at2"/>
<dbReference type="AlphaFoldDB" id="A0A2L1UVQ5"/>
<dbReference type="Pfam" id="PF12486">
    <property type="entry name" value="VasL"/>
    <property type="match status" value="1"/>
</dbReference>